<evidence type="ECO:0000313" key="3">
    <source>
        <dbReference type="EMBL" id="SFM91249.1"/>
    </source>
</evidence>
<dbReference type="SUPFAM" id="SSF58104">
    <property type="entry name" value="Methyl-accepting chemotaxis protein (MCP) signaling domain"/>
    <property type="match status" value="1"/>
</dbReference>
<dbReference type="OrthoDB" id="1466660at2"/>
<evidence type="ECO:0000259" key="2">
    <source>
        <dbReference type="Pfam" id="PF22827"/>
    </source>
</evidence>
<dbReference type="STRING" id="684065.SAMN05421738_10460"/>
<evidence type="ECO:0000256" key="1">
    <source>
        <dbReference type="SAM" id="Phobius"/>
    </source>
</evidence>
<keyword evidence="1" id="KW-1133">Transmembrane helix</keyword>
<dbReference type="Pfam" id="PF22827">
    <property type="entry name" value="GldL_N"/>
    <property type="match status" value="1"/>
</dbReference>
<keyword evidence="4" id="KW-1185">Reference proteome</keyword>
<dbReference type="Proteomes" id="UP000199149">
    <property type="component" value="Unassembled WGS sequence"/>
</dbReference>
<protein>
    <submittedName>
        <fullName evidence="3">Gliding motility-associated protein GldL</fullName>
    </submittedName>
</protein>
<dbReference type="NCBIfam" id="TIGR03513">
    <property type="entry name" value="GldL_gliding"/>
    <property type="match status" value="1"/>
</dbReference>
<feature type="transmembrane region" description="Helical" evidence="1">
    <location>
        <begin position="14"/>
        <end position="33"/>
    </location>
</feature>
<keyword evidence="1" id="KW-0812">Transmembrane</keyword>
<proteinExistence type="predicted"/>
<gene>
    <name evidence="3" type="ORF">SAMN05421738_10460</name>
</gene>
<feature type="transmembrane region" description="Helical" evidence="1">
    <location>
        <begin position="39"/>
        <end position="61"/>
    </location>
</feature>
<dbReference type="RefSeq" id="WP_092906998.1">
    <property type="nucleotide sequence ID" value="NZ_FOUZ01000004.1"/>
</dbReference>
<keyword evidence="1" id="KW-0472">Membrane</keyword>
<sequence length="223" mass="24494">MAIQASKQERLTNFLYNFFAAVVIIGALCKITHTNLGPLSANLILTIGLVAEAFVFLYSAFFDKPEGSYEWEKAYPELLSGEPVQRKTAAVANAGNNLTIELDKVLADAKLDKEVFERLRGSLDKFGSAVNELNTTTSAVASTEQYSNEIAKASNNISTLNGVYAQQIENSQKQVELNKQFIEEMQKSSGSSEQFLKEMQELSANINALNKVYGGMLSAMKNN</sequence>
<dbReference type="AlphaFoldDB" id="A0A1I4UQI0"/>
<organism evidence="3 4">
    <name type="scientific">Algoriella xinjiangensis</name>
    <dbReference type="NCBI Taxonomy" id="684065"/>
    <lineage>
        <taxon>Bacteria</taxon>
        <taxon>Pseudomonadati</taxon>
        <taxon>Bacteroidota</taxon>
        <taxon>Flavobacteriia</taxon>
        <taxon>Flavobacteriales</taxon>
        <taxon>Weeksellaceae</taxon>
        <taxon>Algoriella</taxon>
    </lineage>
</organism>
<dbReference type="EMBL" id="FOUZ01000004">
    <property type="protein sequence ID" value="SFM91249.1"/>
    <property type="molecule type" value="Genomic_DNA"/>
</dbReference>
<feature type="domain" description="Gliding motility protein GldL-like N-terminal" evidence="2">
    <location>
        <begin position="15"/>
        <end position="79"/>
    </location>
</feature>
<dbReference type="InterPro" id="IPR019852">
    <property type="entry name" value="Motility-assoc_prot_GldL"/>
</dbReference>
<name>A0A1I4UQI0_9FLAO</name>
<dbReference type="InterPro" id="IPR055087">
    <property type="entry name" value="GldL-like_N"/>
</dbReference>
<evidence type="ECO:0000313" key="4">
    <source>
        <dbReference type="Proteomes" id="UP000199149"/>
    </source>
</evidence>
<reference evidence="4" key="1">
    <citation type="submission" date="2016-10" db="EMBL/GenBank/DDBJ databases">
        <authorList>
            <person name="Varghese N."/>
            <person name="Submissions S."/>
        </authorList>
    </citation>
    <scope>NUCLEOTIDE SEQUENCE [LARGE SCALE GENOMIC DNA]</scope>
    <source>
        <strain evidence="4">XJ109</strain>
    </source>
</reference>
<accession>A0A1I4UQI0</accession>